<keyword evidence="1" id="KW-1133">Transmembrane helix</keyword>
<dbReference type="PANTHER" id="PTHR40382">
    <property type="match status" value="1"/>
</dbReference>
<reference evidence="2" key="2">
    <citation type="submission" date="2025-09" db="UniProtKB">
        <authorList>
            <consortium name="Ensembl"/>
        </authorList>
    </citation>
    <scope>IDENTIFICATION</scope>
</reference>
<name>A0A8C5PT96_9ANUR</name>
<dbReference type="Ensembl" id="ENSLLET00000028273.1">
    <property type="protein sequence ID" value="ENSLLEP00000027214.1"/>
    <property type="gene ID" value="ENSLLEG00000017267.1"/>
</dbReference>
<gene>
    <name evidence="2" type="primary">KIAA0040</name>
</gene>
<sequence>MEKITTFFNNVYEMVKAKHEEGLYNTICLAVLLILPLLLLFLISVISCHYCCCRTRKTKMIQHNGGKKKKRKNEEEDLWISKPQGKSIMLEKVPSFSV</sequence>
<evidence type="ECO:0000313" key="3">
    <source>
        <dbReference type="Proteomes" id="UP000694569"/>
    </source>
</evidence>
<reference evidence="2" key="1">
    <citation type="submission" date="2025-08" db="UniProtKB">
        <authorList>
            <consortium name="Ensembl"/>
        </authorList>
    </citation>
    <scope>IDENTIFICATION</scope>
</reference>
<evidence type="ECO:0000256" key="1">
    <source>
        <dbReference type="SAM" id="Phobius"/>
    </source>
</evidence>
<organism evidence="2 3">
    <name type="scientific">Leptobrachium leishanense</name>
    <name type="common">Leishan spiny toad</name>
    <dbReference type="NCBI Taxonomy" id="445787"/>
    <lineage>
        <taxon>Eukaryota</taxon>
        <taxon>Metazoa</taxon>
        <taxon>Chordata</taxon>
        <taxon>Craniata</taxon>
        <taxon>Vertebrata</taxon>
        <taxon>Euteleostomi</taxon>
        <taxon>Amphibia</taxon>
        <taxon>Batrachia</taxon>
        <taxon>Anura</taxon>
        <taxon>Pelobatoidea</taxon>
        <taxon>Megophryidae</taxon>
        <taxon>Leptobrachium</taxon>
    </lineage>
</organism>
<keyword evidence="1" id="KW-0812">Transmembrane</keyword>
<dbReference type="InterPro" id="IPR039964">
    <property type="entry name" value="KIAA0040-like"/>
</dbReference>
<proteinExistence type="predicted"/>
<dbReference type="AlphaFoldDB" id="A0A8C5PT96"/>
<dbReference type="Proteomes" id="UP000694569">
    <property type="component" value="Unplaced"/>
</dbReference>
<evidence type="ECO:0000313" key="2">
    <source>
        <dbReference type="Ensembl" id="ENSLLEP00000027214.1"/>
    </source>
</evidence>
<feature type="transmembrane region" description="Helical" evidence="1">
    <location>
        <begin position="23"/>
        <end position="52"/>
    </location>
</feature>
<protein>
    <submittedName>
        <fullName evidence="2">KIAA0040</fullName>
    </submittedName>
</protein>
<keyword evidence="1" id="KW-0472">Membrane</keyword>
<accession>A0A8C5PT96</accession>
<keyword evidence="3" id="KW-1185">Reference proteome</keyword>
<dbReference type="PANTHER" id="PTHR40382:SF1">
    <property type="entry name" value="RIKEN CDNA 4930523C07 GENE"/>
    <property type="match status" value="1"/>
</dbReference>
<dbReference type="GeneTree" id="ENSGT00620000089392"/>